<reference evidence="6 7" key="1">
    <citation type="journal article" date="2020" name="ISME J.">
        <title>Uncovering the hidden diversity of litter-decomposition mechanisms in mushroom-forming fungi.</title>
        <authorList>
            <person name="Floudas D."/>
            <person name="Bentzer J."/>
            <person name="Ahren D."/>
            <person name="Johansson T."/>
            <person name="Persson P."/>
            <person name="Tunlid A."/>
        </authorList>
    </citation>
    <scope>NUCLEOTIDE SEQUENCE [LARGE SCALE GENOMIC DNA]</scope>
    <source>
        <strain evidence="6 7">CBS 406.79</strain>
    </source>
</reference>
<feature type="transmembrane region" description="Helical" evidence="5">
    <location>
        <begin position="113"/>
        <end position="134"/>
    </location>
</feature>
<feature type="transmembrane region" description="Helical" evidence="5">
    <location>
        <begin position="181"/>
        <end position="199"/>
    </location>
</feature>
<feature type="transmembrane region" description="Helical" evidence="5">
    <location>
        <begin position="146"/>
        <end position="169"/>
    </location>
</feature>
<evidence type="ECO:0000313" key="6">
    <source>
        <dbReference type="EMBL" id="KAF5342801.1"/>
    </source>
</evidence>
<dbReference type="SUPFAM" id="SSF103473">
    <property type="entry name" value="MFS general substrate transporter"/>
    <property type="match status" value="1"/>
</dbReference>
<dbReference type="InterPro" id="IPR036259">
    <property type="entry name" value="MFS_trans_sf"/>
</dbReference>
<dbReference type="Proteomes" id="UP000518752">
    <property type="component" value="Unassembled WGS sequence"/>
</dbReference>
<protein>
    <recommendedName>
        <fullName evidence="8">MFS general substrate transporter</fullName>
    </recommendedName>
</protein>
<organism evidence="6 7">
    <name type="scientific">Collybiopsis confluens</name>
    <dbReference type="NCBI Taxonomy" id="2823264"/>
    <lineage>
        <taxon>Eukaryota</taxon>
        <taxon>Fungi</taxon>
        <taxon>Dikarya</taxon>
        <taxon>Basidiomycota</taxon>
        <taxon>Agaricomycotina</taxon>
        <taxon>Agaricomycetes</taxon>
        <taxon>Agaricomycetidae</taxon>
        <taxon>Agaricales</taxon>
        <taxon>Marasmiineae</taxon>
        <taxon>Omphalotaceae</taxon>
        <taxon>Collybiopsis</taxon>
    </lineage>
</organism>
<dbReference type="Gene3D" id="1.20.1720.10">
    <property type="entry name" value="Multidrug resistance protein D"/>
    <property type="match status" value="1"/>
</dbReference>
<feature type="transmembrane region" description="Helical" evidence="5">
    <location>
        <begin position="257"/>
        <end position="276"/>
    </location>
</feature>
<evidence type="ECO:0000256" key="4">
    <source>
        <dbReference type="ARBA" id="ARBA00023136"/>
    </source>
</evidence>
<evidence type="ECO:0008006" key="8">
    <source>
        <dbReference type="Google" id="ProtNLM"/>
    </source>
</evidence>
<comment type="subcellular location">
    <subcellularLocation>
        <location evidence="1">Membrane</location>
        <topology evidence="1">Multi-pass membrane protein</topology>
    </subcellularLocation>
</comment>
<comment type="caution">
    <text evidence="6">The sequence shown here is derived from an EMBL/GenBank/DDBJ whole genome shotgun (WGS) entry which is preliminary data.</text>
</comment>
<dbReference type="InterPro" id="IPR011701">
    <property type="entry name" value="MFS"/>
</dbReference>
<proteinExistence type="predicted"/>
<sequence>MLDIIRDSTVGQLVNFFSDGRLLPYPEQKPGFVLSAQFVLPNSGASSSLSDSDDAKKSKTFEPDEALSREDTFVVGEKEAGTKLDAPSDPRLVGWYSNDDQDNPRNWSASKRAFVAVCISLMTFTMYIGSAIYTPSIPGIRDYLNISLPHATLGLTLYILGYGIGPMFLSPLQELPRLGRNTVYMVSFVLFIAFQIPILTANNIQTILACRFFTGIFGSPALATGGASMGDIYPFHQLPTSSASGVSAQWVDRLLDLSFIFLVFLLPETYEPTVLLRRAQRLRKLTGNNQLMSQAERNTRGESAGEVIKETLLRPFILATDSPMLLFANVYIGFLCEYHIFYLWFEAFPLVFTDIYHFDLGISGLPFTGFLVSGAITYTAYALYLMYHLEPRMARAAAEGKQLPPESRLEMGLMASIFIPTSLFMFGWASRASVHWIVPIIGAALYLPGIFLSFQSILVYMTFAYPM</sequence>
<keyword evidence="4 5" id="KW-0472">Membrane</keyword>
<dbReference type="Gene3D" id="1.20.1250.20">
    <property type="entry name" value="MFS general substrate transporter like domains"/>
    <property type="match status" value="1"/>
</dbReference>
<evidence type="ECO:0000256" key="2">
    <source>
        <dbReference type="ARBA" id="ARBA00022692"/>
    </source>
</evidence>
<dbReference type="Pfam" id="PF07690">
    <property type="entry name" value="MFS_1"/>
    <property type="match status" value="1"/>
</dbReference>
<evidence type="ECO:0000313" key="7">
    <source>
        <dbReference type="Proteomes" id="UP000518752"/>
    </source>
</evidence>
<evidence type="ECO:0000256" key="3">
    <source>
        <dbReference type="ARBA" id="ARBA00022989"/>
    </source>
</evidence>
<dbReference type="GO" id="GO:0005886">
    <property type="term" value="C:plasma membrane"/>
    <property type="evidence" value="ECO:0007669"/>
    <property type="project" value="TreeGrafter"/>
</dbReference>
<evidence type="ECO:0000256" key="5">
    <source>
        <dbReference type="SAM" id="Phobius"/>
    </source>
</evidence>
<name>A0A8H5CJ89_9AGAR</name>
<keyword evidence="3 5" id="KW-1133">Transmembrane helix</keyword>
<dbReference type="PANTHER" id="PTHR23502:SF23">
    <property type="entry name" value="FLUCONAZOLE RESISTANCE PROTEIN 1"/>
    <property type="match status" value="1"/>
</dbReference>
<dbReference type="AlphaFoldDB" id="A0A8H5CJ89"/>
<keyword evidence="7" id="KW-1185">Reference proteome</keyword>
<dbReference type="OrthoDB" id="3357846at2759"/>
<feature type="transmembrane region" description="Helical" evidence="5">
    <location>
        <begin position="324"/>
        <end position="345"/>
    </location>
</feature>
<dbReference type="GO" id="GO:1990961">
    <property type="term" value="P:xenobiotic detoxification by transmembrane export across the plasma membrane"/>
    <property type="evidence" value="ECO:0007669"/>
    <property type="project" value="TreeGrafter"/>
</dbReference>
<accession>A0A8H5CJ89</accession>
<feature type="transmembrane region" description="Helical" evidence="5">
    <location>
        <begin position="436"/>
        <end position="463"/>
    </location>
</feature>
<feature type="transmembrane region" description="Helical" evidence="5">
    <location>
        <begin position="408"/>
        <end position="430"/>
    </location>
</feature>
<dbReference type="EMBL" id="JAACJN010000488">
    <property type="protein sequence ID" value="KAF5342801.1"/>
    <property type="molecule type" value="Genomic_DNA"/>
</dbReference>
<dbReference type="GO" id="GO:0015244">
    <property type="term" value="F:fluconazole transmembrane transporter activity"/>
    <property type="evidence" value="ECO:0007669"/>
    <property type="project" value="TreeGrafter"/>
</dbReference>
<keyword evidence="2 5" id="KW-0812">Transmembrane</keyword>
<feature type="transmembrane region" description="Helical" evidence="5">
    <location>
        <begin position="365"/>
        <end position="387"/>
    </location>
</feature>
<gene>
    <name evidence="6" type="ORF">D9757_014902</name>
</gene>
<evidence type="ECO:0000256" key="1">
    <source>
        <dbReference type="ARBA" id="ARBA00004141"/>
    </source>
</evidence>
<dbReference type="PANTHER" id="PTHR23502">
    <property type="entry name" value="MAJOR FACILITATOR SUPERFAMILY"/>
    <property type="match status" value="1"/>
</dbReference>